<feature type="domain" description="Four-carbon acid sugar kinase N-terminal" evidence="13">
    <location>
        <begin position="5"/>
        <end position="233"/>
    </location>
</feature>
<comment type="function">
    <text evidence="9">Catalyzes the ATP-dependent phosphorylation of 3-oxo-tetronate to 3-oxo-tetronate 4-phosphate.</text>
</comment>
<proteinExistence type="inferred from homology"/>
<accession>A0A7X5QJR1</accession>
<dbReference type="NCBIfam" id="NF043035">
    <property type="entry name" value="OxoTetrKin"/>
    <property type="match status" value="1"/>
</dbReference>
<evidence type="ECO:0000256" key="1">
    <source>
        <dbReference type="ARBA" id="ARBA00005715"/>
    </source>
</evidence>
<evidence type="ECO:0000313" key="15">
    <source>
        <dbReference type="EMBL" id="NHB95574.1"/>
    </source>
</evidence>
<keyword evidence="2" id="KW-0808">Transferase</keyword>
<dbReference type="InterPro" id="IPR050007">
    <property type="entry name" value="OtnK"/>
</dbReference>
<sequence length="425" mass="46219">MTIKLGVIADDFTGATDIAGFMVQSGWRVIQLLDTPDENTFISQDIDAIIISLKSRSCPVDEAVNSALKSCRWLHQRAGCQQIFFKYCSTFDSTSKGNIGPVTDALMDALKTNITLISPALPVNGRTVIHGHLFVNGQLLNESGMQHHPVTPMTDANLLRLIEQQAQGKAGLVDLICIHQGEQAIRDRLNHLQQQGIRYAVTDAMTMNDLLPTARAASELKLVTGGSGLGAALASIDTGKPLIPRQPEGATPPAQNRRTVIFSGSCSAMTNQQVAQYQKLAPAKALNIGSCINDPQYAEQLVTWIIQQSENSLAPMLYTTQPPETLQKIQQQYGAAIASEAIENTFSDVAKNLHQQGFNTFIVAGGETAGKIVQSLNIRQFSIGAPIAPGVPWVHDLQHNYWLALKSGNFGDTDFFLRAQEMFHV</sequence>
<dbReference type="InterPro" id="IPR031475">
    <property type="entry name" value="NBD_C"/>
</dbReference>
<evidence type="ECO:0000259" key="14">
    <source>
        <dbReference type="Pfam" id="PF17042"/>
    </source>
</evidence>
<evidence type="ECO:0000313" key="16">
    <source>
        <dbReference type="Proteomes" id="UP000547931"/>
    </source>
</evidence>
<keyword evidence="6" id="KW-0119">Carbohydrate metabolism</keyword>
<dbReference type="EMBL" id="PUJV01000003">
    <property type="protein sequence ID" value="NHB95574.1"/>
    <property type="molecule type" value="Genomic_DNA"/>
</dbReference>
<keyword evidence="4" id="KW-0418">Kinase</keyword>
<comment type="caution">
    <text evidence="15">The sequence shown here is derived from an EMBL/GenBank/DDBJ whole genome shotgun (WGS) entry which is preliminary data.</text>
</comment>
<dbReference type="EC" id="2.7.1.217" evidence="10"/>
<protein>
    <recommendedName>
        <fullName evidence="11">3-oxo-tetronate kinase</fullName>
        <ecNumber evidence="10">2.7.1.217</ecNumber>
    </recommendedName>
    <alternativeName>
        <fullName evidence="12">3-dehydrotetronate 4-kinase</fullName>
    </alternativeName>
</protein>
<evidence type="ECO:0000256" key="5">
    <source>
        <dbReference type="ARBA" id="ARBA00022840"/>
    </source>
</evidence>
<comment type="catalytic activity">
    <reaction evidence="7">
        <text>3-dehydro-L-erythronate + ATP = 3-dehydro-4-O-phospho-L-erythronate + ADP + H(+)</text>
        <dbReference type="Rhea" id="RHEA:52552"/>
        <dbReference type="ChEBI" id="CHEBI:15378"/>
        <dbReference type="ChEBI" id="CHEBI:30616"/>
        <dbReference type="ChEBI" id="CHEBI:136592"/>
        <dbReference type="ChEBI" id="CHEBI:136670"/>
        <dbReference type="ChEBI" id="CHEBI:456216"/>
        <dbReference type="EC" id="2.7.1.217"/>
    </reaction>
</comment>
<evidence type="ECO:0000256" key="12">
    <source>
        <dbReference type="ARBA" id="ARBA00041377"/>
    </source>
</evidence>
<evidence type="ECO:0000259" key="13">
    <source>
        <dbReference type="Pfam" id="PF07005"/>
    </source>
</evidence>
<evidence type="ECO:0000256" key="2">
    <source>
        <dbReference type="ARBA" id="ARBA00022679"/>
    </source>
</evidence>
<dbReference type="SUPFAM" id="SSF142764">
    <property type="entry name" value="YgbK-like"/>
    <property type="match status" value="1"/>
</dbReference>
<evidence type="ECO:0000256" key="10">
    <source>
        <dbReference type="ARBA" id="ARBA00039095"/>
    </source>
</evidence>
<dbReference type="InterPro" id="IPR037051">
    <property type="entry name" value="4-carb_acid_sugar_kinase_N_sf"/>
</dbReference>
<keyword evidence="3" id="KW-0547">Nucleotide-binding</keyword>
<evidence type="ECO:0000256" key="7">
    <source>
        <dbReference type="ARBA" id="ARBA00035898"/>
    </source>
</evidence>
<dbReference type="GO" id="GO:0005524">
    <property type="term" value="F:ATP binding"/>
    <property type="evidence" value="ECO:0007669"/>
    <property type="project" value="UniProtKB-KW"/>
</dbReference>
<dbReference type="InterPro" id="IPR042213">
    <property type="entry name" value="NBD_C_sf"/>
</dbReference>
<evidence type="ECO:0000256" key="6">
    <source>
        <dbReference type="ARBA" id="ARBA00023277"/>
    </source>
</evidence>
<evidence type="ECO:0000256" key="8">
    <source>
        <dbReference type="ARBA" id="ARBA00036346"/>
    </source>
</evidence>
<dbReference type="Gene3D" id="3.40.50.10840">
    <property type="entry name" value="Putative sugar-binding, N-terminal domain"/>
    <property type="match status" value="1"/>
</dbReference>
<gene>
    <name evidence="15" type="ORF">C5470_03745</name>
</gene>
<evidence type="ECO:0000256" key="11">
    <source>
        <dbReference type="ARBA" id="ARBA00039461"/>
    </source>
</evidence>
<feature type="domain" description="Four-carbon acid sugar kinase nucleotide binding" evidence="14">
    <location>
        <begin position="261"/>
        <end position="416"/>
    </location>
</feature>
<name>A0A7X5QJR1_9GAMM</name>
<dbReference type="AlphaFoldDB" id="A0A7X5QJR1"/>
<keyword evidence="16" id="KW-1185">Reference proteome</keyword>
<dbReference type="GO" id="GO:0016301">
    <property type="term" value="F:kinase activity"/>
    <property type="evidence" value="ECO:0007669"/>
    <property type="project" value="UniProtKB-KW"/>
</dbReference>
<keyword evidence="5" id="KW-0067">ATP-binding</keyword>
<comment type="catalytic activity">
    <reaction evidence="8">
        <text>3-dehydro-D-erythronate + ATP = 3-dehydro-4-O-phospho-D-erythronate + ADP + H(+)</text>
        <dbReference type="Rhea" id="RHEA:52556"/>
        <dbReference type="ChEBI" id="CHEBI:15378"/>
        <dbReference type="ChEBI" id="CHEBI:30616"/>
        <dbReference type="ChEBI" id="CHEBI:57958"/>
        <dbReference type="ChEBI" id="CHEBI:136593"/>
        <dbReference type="ChEBI" id="CHEBI:456216"/>
        <dbReference type="EC" id="2.7.1.217"/>
    </reaction>
</comment>
<comment type="similarity">
    <text evidence="1">Belongs to the four-carbon acid sugar kinase family.</text>
</comment>
<reference evidence="15 16" key="1">
    <citation type="submission" date="2018-02" db="EMBL/GenBank/DDBJ databases">
        <authorList>
            <person name="Machado R.A."/>
        </authorList>
    </citation>
    <scope>NUCLEOTIDE SEQUENCE [LARGE SCALE GENOMIC DNA]</scope>
    <source>
        <strain evidence="15 16">DSM 23271</strain>
    </source>
</reference>
<dbReference type="Gene3D" id="3.40.980.20">
    <property type="entry name" value="Four-carbon acid sugar kinase, nucleotide binding domain"/>
    <property type="match status" value="1"/>
</dbReference>
<evidence type="ECO:0000256" key="3">
    <source>
        <dbReference type="ARBA" id="ARBA00022741"/>
    </source>
</evidence>
<organism evidence="15 16">
    <name type="scientific">Photorhabdus stackebrandtii</name>
    <dbReference type="NCBI Taxonomy" id="1123042"/>
    <lineage>
        <taxon>Bacteria</taxon>
        <taxon>Pseudomonadati</taxon>
        <taxon>Pseudomonadota</taxon>
        <taxon>Gammaproteobacteria</taxon>
        <taxon>Enterobacterales</taxon>
        <taxon>Morganellaceae</taxon>
        <taxon>Photorhabdus</taxon>
    </lineage>
</organism>
<dbReference type="Pfam" id="PF07005">
    <property type="entry name" value="SBD_N"/>
    <property type="match status" value="1"/>
</dbReference>
<evidence type="ECO:0000256" key="4">
    <source>
        <dbReference type="ARBA" id="ARBA00022777"/>
    </source>
</evidence>
<dbReference type="Pfam" id="PF17042">
    <property type="entry name" value="NBD_C"/>
    <property type="match status" value="1"/>
</dbReference>
<dbReference type="InterPro" id="IPR010737">
    <property type="entry name" value="4-carb_acid_sugar_kinase_N"/>
</dbReference>
<evidence type="ECO:0000256" key="9">
    <source>
        <dbReference type="ARBA" id="ARBA00037335"/>
    </source>
</evidence>
<dbReference type="Proteomes" id="UP000547931">
    <property type="component" value="Unassembled WGS sequence"/>
</dbReference>
<dbReference type="RefSeq" id="WP_166286032.1">
    <property type="nucleotide sequence ID" value="NZ_CAWPIE010000003.1"/>
</dbReference>